<keyword evidence="1" id="KW-0732">Signal</keyword>
<dbReference type="KEGG" id="plal:FXN65_23890"/>
<proteinExistence type="predicted"/>
<gene>
    <name evidence="2" type="ORF">FXN65_23890</name>
</gene>
<evidence type="ECO:0000313" key="2">
    <source>
        <dbReference type="EMBL" id="QEY64954.1"/>
    </source>
</evidence>
<name>A0A5J6QR38_9GAMM</name>
<reference evidence="2 3" key="1">
    <citation type="submission" date="2019-08" db="EMBL/GenBank/DDBJ databases">
        <title>Whole-genome Sequencing of e-waste polymer degrading bacterium Pseudomonas sp. strain PE08.</title>
        <authorList>
            <person name="Kirdat K."/>
            <person name="Debbarma P."/>
            <person name="Narawade N."/>
            <person name="Suyal D."/>
            <person name="Thorat V."/>
            <person name="Shouche Y."/>
            <person name="Goel R."/>
            <person name="Yadav A."/>
        </authorList>
    </citation>
    <scope>NUCLEOTIDE SEQUENCE [LARGE SCALE GENOMIC DNA]</scope>
    <source>
        <strain evidence="2 3">PE08</strain>
    </source>
</reference>
<dbReference type="RefSeq" id="WP_151137051.1">
    <property type="nucleotide sequence ID" value="NZ_CP043311.1"/>
</dbReference>
<feature type="signal peptide" evidence="1">
    <location>
        <begin position="1"/>
        <end position="19"/>
    </location>
</feature>
<keyword evidence="3" id="KW-1185">Reference proteome</keyword>
<protein>
    <recommendedName>
        <fullName evidence="4">DUF1090 family protein</fullName>
    </recommendedName>
</protein>
<organism evidence="2 3">
    <name type="scientific">Metapseudomonas lalkuanensis</name>
    <dbReference type="NCBI Taxonomy" id="2604832"/>
    <lineage>
        <taxon>Bacteria</taxon>
        <taxon>Pseudomonadati</taxon>
        <taxon>Pseudomonadota</taxon>
        <taxon>Gammaproteobacteria</taxon>
        <taxon>Pseudomonadales</taxon>
        <taxon>Pseudomonadaceae</taxon>
        <taxon>Metapseudomonas</taxon>
    </lineage>
</organism>
<evidence type="ECO:0000313" key="3">
    <source>
        <dbReference type="Proteomes" id="UP000327179"/>
    </source>
</evidence>
<evidence type="ECO:0000256" key="1">
    <source>
        <dbReference type="SAM" id="SignalP"/>
    </source>
</evidence>
<dbReference type="AlphaFoldDB" id="A0A5J6QR38"/>
<sequence length="92" mass="9714">MKRTALLMTAALLTSPAFAATDLCSVNLQKLNDAIATNTAIGEPLRQQVQELRMKAERAQQLGDTEACVNATTLALQRLQQPGTEGGAGESS</sequence>
<dbReference type="Proteomes" id="UP000327179">
    <property type="component" value="Chromosome"/>
</dbReference>
<evidence type="ECO:0008006" key="4">
    <source>
        <dbReference type="Google" id="ProtNLM"/>
    </source>
</evidence>
<feature type="chain" id="PRO_5023833031" description="DUF1090 family protein" evidence="1">
    <location>
        <begin position="20"/>
        <end position="92"/>
    </location>
</feature>
<dbReference type="EMBL" id="CP043311">
    <property type="protein sequence ID" value="QEY64954.1"/>
    <property type="molecule type" value="Genomic_DNA"/>
</dbReference>
<accession>A0A5J6QR38</accession>